<dbReference type="CDD" id="cd07043">
    <property type="entry name" value="STAS_anti-anti-sigma_factors"/>
    <property type="match status" value="1"/>
</dbReference>
<evidence type="ECO:0000313" key="2">
    <source>
        <dbReference type="EMBL" id="CPR14846.1"/>
    </source>
</evidence>
<dbReference type="EMBL" id="CGIG01000001">
    <property type="protein sequence ID" value="CPR14846.1"/>
    <property type="molecule type" value="Genomic_DNA"/>
</dbReference>
<name>A0A0G4JS49_9GAMM</name>
<evidence type="ECO:0000259" key="1">
    <source>
        <dbReference type="PROSITE" id="PS50801"/>
    </source>
</evidence>
<evidence type="ECO:0000313" key="4">
    <source>
        <dbReference type="Proteomes" id="UP000044377"/>
    </source>
</evidence>
<dbReference type="RefSeq" id="WP_048636511.1">
    <property type="nucleotide sequence ID" value="NZ_CGIG01000001.1"/>
</dbReference>
<protein>
    <submittedName>
        <fullName evidence="3">Anti-sigma B factor antagonist</fullName>
    </submittedName>
    <submittedName>
        <fullName evidence="2">Uncharacterized protein YrbB</fullName>
    </submittedName>
</protein>
<reference evidence="2" key="1">
    <citation type="submission" date="2015-01" db="EMBL/GenBank/DDBJ databases">
        <authorList>
            <person name="Xiang T."/>
            <person name="Song Y."/>
            <person name="Huang L."/>
            <person name="Wang B."/>
            <person name="Wu P."/>
        </authorList>
    </citation>
    <scope>NUCLEOTIDE SEQUENCE [LARGE SCALE GENOMIC DNA]</scope>
    <source>
        <strain evidence="2">OBR1</strain>
    </source>
</reference>
<proteinExistence type="predicted"/>
<dbReference type="PROSITE" id="PS50801">
    <property type="entry name" value="STAS"/>
    <property type="match status" value="1"/>
</dbReference>
<dbReference type="Proteomes" id="UP000044377">
    <property type="component" value="Unassembled WGS sequence"/>
</dbReference>
<dbReference type="Gene3D" id="3.30.750.24">
    <property type="entry name" value="STAS domain"/>
    <property type="match status" value="1"/>
</dbReference>
<dbReference type="InterPro" id="IPR049743">
    <property type="entry name" value="MlaB"/>
</dbReference>
<reference evidence="4" key="2">
    <citation type="submission" date="2015-01" db="EMBL/GenBank/DDBJ databases">
        <authorList>
            <person name="Paterson Steve"/>
        </authorList>
    </citation>
    <scope>NUCLEOTIDE SEQUENCE [LARGE SCALE GENOMIC DNA]</scope>
    <source>
        <strain evidence="4">OBR1</strain>
    </source>
</reference>
<dbReference type="KEGG" id="bgj:AWC36_16770"/>
<dbReference type="InterPro" id="IPR002645">
    <property type="entry name" value="STAS_dom"/>
</dbReference>
<dbReference type="NCBIfam" id="NF033618">
    <property type="entry name" value="mlaB_1"/>
    <property type="match status" value="1"/>
</dbReference>
<dbReference type="EMBL" id="MJLX01000064">
    <property type="protein sequence ID" value="RLM18553.1"/>
    <property type="molecule type" value="Genomic_DNA"/>
</dbReference>
<feature type="domain" description="STAS" evidence="1">
    <location>
        <begin position="14"/>
        <end position="100"/>
    </location>
</feature>
<accession>A0A0G4JS49</accession>
<dbReference type="InterPro" id="IPR052746">
    <property type="entry name" value="MlaB_ABC_Transporter"/>
</dbReference>
<keyword evidence="4" id="KW-1185">Reference proteome</keyword>
<dbReference type="SUPFAM" id="SSF52091">
    <property type="entry name" value="SpoIIaa-like"/>
    <property type="match status" value="1"/>
</dbReference>
<dbReference type="InterPro" id="IPR058548">
    <property type="entry name" value="MlaB-like_STAS"/>
</dbReference>
<evidence type="ECO:0000313" key="5">
    <source>
        <dbReference type="Proteomes" id="UP000285972"/>
    </source>
</evidence>
<gene>
    <name evidence="3" type="ORF">BIY26_18580</name>
    <name evidence="2" type="ORF">BN1221_01166c</name>
</gene>
<dbReference type="OrthoDB" id="5687860at2"/>
<dbReference type="PANTHER" id="PTHR35849:SF1">
    <property type="entry name" value="INTERMEMBRANE PHOSPHOLIPID TRANSPORT SYSTEM BINDING PROTEIN MLAB"/>
    <property type="match status" value="1"/>
</dbReference>
<dbReference type="Pfam" id="PF13466">
    <property type="entry name" value="STAS_2"/>
    <property type="match status" value="1"/>
</dbReference>
<dbReference type="AlphaFoldDB" id="A0A0G4JS49"/>
<reference evidence="3 5" key="3">
    <citation type="submission" date="2016-09" db="EMBL/GenBank/DDBJ databases">
        <authorList>
            <person name="Doonan J."/>
            <person name="Pachebat J.A."/>
            <person name="Golyshin P.N."/>
            <person name="Denman S."/>
            <person name="Mcdonald J.E."/>
        </authorList>
    </citation>
    <scope>NUCLEOTIDE SEQUENCE [LARGE SCALE GENOMIC DNA]</scope>
    <source>
        <strain evidence="3 5">FRB141</strain>
    </source>
</reference>
<dbReference type="GeneID" id="70908469"/>
<sequence length="100" mass="11011">MDNALSWQSQQATLVLAGGLDRETLLPLWQQREMLLADKTTLDVSGLSRVDSAGLALLIHFYYQRSLNGGELRIIGAGDRLKTLIALYNLNEIIPVESGV</sequence>
<dbReference type="Proteomes" id="UP000285972">
    <property type="component" value="Unassembled WGS sequence"/>
</dbReference>
<dbReference type="PANTHER" id="PTHR35849">
    <property type="entry name" value="BLR2341 PROTEIN"/>
    <property type="match status" value="1"/>
</dbReference>
<dbReference type="STRING" id="1109412.BN1221_01166c"/>
<dbReference type="InterPro" id="IPR036513">
    <property type="entry name" value="STAS_dom_sf"/>
</dbReference>
<evidence type="ECO:0000313" key="3">
    <source>
        <dbReference type="EMBL" id="RLM18553.1"/>
    </source>
</evidence>
<organism evidence="2 4">
    <name type="scientific">Brenneria goodwinii</name>
    <dbReference type="NCBI Taxonomy" id="1109412"/>
    <lineage>
        <taxon>Bacteria</taxon>
        <taxon>Pseudomonadati</taxon>
        <taxon>Pseudomonadota</taxon>
        <taxon>Gammaproteobacteria</taxon>
        <taxon>Enterobacterales</taxon>
        <taxon>Pectobacteriaceae</taxon>
        <taxon>Brenneria</taxon>
    </lineage>
</organism>